<gene>
    <name evidence="3" type="ORF">DMC30DRAFT_403345</name>
</gene>
<feature type="signal peptide" evidence="2">
    <location>
        <begin position="1"/>
        <end position="16"/>
    </location>
</feature>
<sequence>MGARTLLALLTHPWNAAIGALCSPLGDAGAHDAPAVRTTATHRQGLRPSGNARGQAREMTQTPPPRRSWVRSVDGRRSRTGARATALRGCGTAADNLGGGRSYSTKGNKSRERAAGRETLQDEVAAGRADPADSDSDARASSFWRCCAIDW</sequence>
<dbReference type="Proteomes" id="UP000311382">
    <property type="component" value="Unassembled WGS sequence"/>
</dbReference>
<reference evidence="3 4" key="1">
    <citation type="submission" date="2019-03" db="EMBL/GenBank/DDBJ databases">
        <title>Rhodosporidium diobovatum UCD-FST 08-225 genome sequencing, assembly, and annotation.</title>
        <authorList>
            <person name="Fakankun I.U."/>
            <person name="Fristensky B."/>
            <person name="Levin D.B."/>
        </authorList>
    </citation>
    <scope>NUCLEOTIDE SEQUENCE [LARGE SCALE GENOMIC DNA]</scope>
    <source>
        <strain evidence="3 4">UCD-FST 08-225</strain>
    </source>
</reference>
<protein>
    <recommendedName>
        <fullName evidence="5">Secreted protein</fullName>
    </recommendedName>
</protein>
<feature type="chain" id="PRO_5022921971" description="Secreted protein" evidence="2">
    <location>
        <begin position="17"/>
        <end position="151"/>
    </location>
</feature>
<keyword evidence="2" id="KW-0732">Signal</keyword>
<dbReference type="AlphaFoldDB" id="A0A5C5FRD1"/>
<feature type="non-terminal residue" evidence="3">
    <location>
        <position position="151"/>
    </location>
</feature>
<organism evidence="3 4">
    <name type="scientific">Rhodotorula diobovata</name>
    <dbReference type="NCBI Taxonomy" id="5288"/>
    <lineage>
        <taxon>Eukaryota</taxon>
        <taxon>Fungi</taxon>
        <taxon>Dikarya</taxon>
        <taxon>Basidiomycota</taxon>
        <taxon>Pucciniomycotina</taxon>
        <taxon>Microbotryomycetes</taxon>
        <taxon>Sporidiobolales</taxon>
        <taxon>Sporidiobolaceae</taxon>
        <taxon>Rhodotorula</taxon>
    </lineage>
</organism>
<evidence type="ECO:0000256" key="1">
    <source>
        <dbReference type="SAM" id="MobiDB-lite"/>
    </source>
</evidence>
<evidence type="ECO:0000313" key="3">
    <source>
        <dbReference type="EMBL" id="TNY18351.1"/>
    </source>
</evidence>
<name>A0A5C5FRD1_9BASI</name>
<evidence type="ECO:0000313" key="4">
    <source>
        <dbReference type="Proteomes" id="UP000311382"/>
    </source>
</evidence>
<evidence type="ECO:0000256" key="2">
    <source>
        <dbReference type="SAM" id="SignalP"/>
    </source>
</evidence>
<comment type="caution">
    <text evidence="3">The sequence shown here is derived from an EMBL/GenBank/DDBJ whole genome shotgun (WGS) entry which is preliminary data.</text>
</comment>
<feature type="compositionally biased region" description="Basic and acidic residues" evidence="1">
    <location>
        <begin position="109"/>
        <end position="120"/>
    </location>
</feature>
<dbReference type="EMBL" id="SOZI01000143">
    <property type="protein sequence ID" value="TNY18351.1"/>
    <property type="molecule type" value="Genomic_DNA"/>
</dbReference>
<accession>A0A5C5FRD1</accession>
<evidence type="ECO:0008006" key="5">
    <source>
        <dbReference type="Google" id="ProtNLM"/>
    </source>
</evidence>
<proteinExistence type="predicted"/>
<keyword evidence="4" id="KW-1185">Reference proteome</keyword>
<feature type="compositionally biased region" description="Low complexity" evidence="1">
    <location>
        <begin position="81"/>
        <end position="94"/>
    </location>
</feature>
<feature type="region of interest" description="Disordered" evidence="1">
    <location>
        <begin position="38"/>
        <end position="140"/>
    </location>
</feature>